<accession>A0A9D4IPS7</accession>
<gene>
    <name evidence="1" type="ORF">DPMN_157206</name>
</gene>
<comment type="caution">
    <text evidence="1">The sequence shown here is derived from an EMBL/GenBank/DDBJ whole genome shotgun (WGS) entry which is preliminary data.</text>
</comment>
<sequence>MTAATALQRLTTPYNALQRLTTPDISLNISLNLKNVAQSTMLEASEDPALLPRFDISHDFGLSVVSASEDIALTRTSEFEPFDLTRAEVPPARCDRRT</sequence>
<proteinExistence type="predicted"/>
<reference evidence="1" key="2">
    <citation type="submission" date="2020-11" db="EMBL/GenBank/DDBJ databases">
        <authorList>
            <person name="McCartney M.A."/>
            <person name="Auch B."/>
            <person name="Kono T."/>
            <person name="Mallez S."/>
            <person name="Becker A."/>
            <person name="Gohl D.M."/>
            <person name="Silverstein K.A.T."/>
            <person name="Koren S."/>
            <person name="Bechman K.B."/>
            <person name="Herman A."/>
            <person name="Abrahante J.E."/>
            <person name="Garbe J."/>
        </authorList>
    </citation>
    <scope>NUCLEOTIDE SEQUENCE</scope>
    <source>
        <strain evidence="1">Duluth1</strain>
        <tissue evidence="1">Whole animal</tissue>
    </source>
</reference>
<evidence type="ECO:0000313" key="1">
    <source>
        <dbReference type="EMBL" id="KAH3779403.1"/>
    </source>
</evidence>
<name>A0A9D4IPS7_DREPO</name>
<evidence type="ECO:0000313" key="2">
    <source>
        <dbReference type="Proteomes" id="UP000828390"/>
    </source>
</evidence>
<organism evidence="1 2">
    <name type="scientific">Dreissena polymorpha</name>
    <name type="common">Zebra mussel</name>
    <name type="synonym">Mytilus polymorpha</name>
    <dbReference type="NCBI Taxonomy" id="45954"/>
    <lineage>
        <taxon>Eukaryota</taxon>
        <taxon>Metazoa</taxon>
        <taxon>Spiralia</taxon>
        <taxon>Lophotrochozoa</taxon>
        <taxon>Mollusca</taxon>
        <taxon>Bivalvia</taxon>
        <taxon>Autobranchia</taxon>
        <taxon>Heteroconchia</taxon>
        <taxon>Euheterodonta</taxon>
        <taxon>Imparidentia</taxon>
        <taxon>Neoheterodontei</taxon>
        <taxon>Myida</taxon>
        <taxon>Dreissenoidea</taxon>
        <taxon>Dreissenidae</taxon>
        <taxon>Dreissena</taxon>
    </lineage>
</organism>
<dbReference type="Proteomes" id="UP000828390">
    <property type="component" value="Unassembled WGS sequence"/>
</dbReference>
<protein>
    <submittedName>
        <fullName evidence="1">Uncharacterized protein</fullName>
    </submittedName>
</protein>
<reference evidence="1" key="1">
    <citation type="journal article" date="2019" name="bioRxiv">
        <title>The Genome of the Zebra Mussel, Dreissena polymorpha: A Resource for Invasive Species Research.</title>
        <authorList>
            <person name="McCartney M.A."/>
            <person name="Auch B."/>
            <person name="Kono T."/>
            <person name="Mallez S."/>
            <person name="Zhang Y."/>
            <person name="Obille A."/>
            <person name="Becker A."/>
            <person name="Abrahante J.E."/>
            <person name="Garbe J."/>
            <person name="Badalamenti J.P."/>
            <person name="Herman A."/>
            <person name="Mangelson H."/>
            <person name="Liachko I."/>
            <person name="Sullivan S."/>
            <person name="Sone E.D."/>
            <person name="Koren S."/>
            <person name="Silverstein K.A.T."/>
            <person name="Beckman K.B."/>
            <person name="Gohl D.M."/>
        </authorList>
    </citation>
    <scope>NUCLEOTIDE SEQUENCE</scope>
    <source>
        <strain evidence="1">Duluth1</strain>
        <tissue evidence="1">Whole animal</tissue>
    </source>
</reference>
<dbReference type="AlphaFoldDB" id="A0A9D4IPS7"/>
<dbReference type="EMBL" id="JAIWYP010000008">
    <property type="protein sequence ID" value="KAH3779403.1"/>
    <property type="molecule type" value="Genomic_DNA"/>
</dbReference>
<keyword evidence="2" id="KW-1185">Reference proteome</keyword>